<feature type="region of interest" description="Disordered" evidence="1">
    <location>
        <begin position="20"/>
        <end position="47"/>
    </location>
</feature>
<name>A0AAV7RDU6_PLEWA</name>
<evidence type="ECO:0000256" key="1">
    <source>
        <dbReference type="SAM" id="MobiDB-lite"/>
    </source>
</evidence>
<protein>
    <submittedName>
        <fullName evidence="2">Uncharacterized protein</fullName>
    </submittedName>
</protein>
<dbReference type="AlphaFoldDB" id="A0AAV7RDU6"/>
<comment type="caution">
    <text evidence="2">The sequence shown here is derived from an EMBL/GenBank/DDBJ whole genome shotgun (WGS) entry which is preliminary data.</text>
</comment>
<gene>
    <name evidence="2" type="ORF">NDU88_001792</name>
</gene>
<sequence>MSPAASSFLGTSDVTSCLRHRAQRKRCKPSVAPSRTHDITGSKKTRHNAGLAVISHASLDQFLIRPRFDTARTECTRTGVGTAKP</sequence>
<keyword evidence="3" id="KW-1185">Reference proteome</keyword>
<organism evidence="2 3">
    <name type="scientific">Pleurodeles waltl</name>
    <name type="common">Iberian ribbed newt</name>
    <dbReference type="NCBI Taxonomy" id="8319"/>
    <lineage>
        <taxon>Eukaryota</taxon>
        <taxon>Metazoa</taxon>
        <taxon>Chordata</taxon>
        <taxon>Craniata</taxon>
        <taxon>Vertebrata</taxon>
        <taxon>Euteleostomi</taxon>
        <taxon>Amphibia</taxon>
        <taxon>Batrachia</taxon>
        <taxon>Caudata</taxon>
        <taxon>Salamandroidea</taxon>
        <taxon>Salamandridae</taxon>
        <taxon>Pleurodelinae</taxon>
        <taxon>Pleurodeles</taxon>
    </lineage>
</organism>
<evidence type="ECO:0000313" key="2">
    <source>
        <dbReference type="EMBL" id="KAJ1148968.1"/>
    </source>
</evidence>
<evidence type="ECO:0000313" key="3">
    <source>
        <dbReference type="Proteomes" id="UP001066276"/>
    </source>
</evidence>
<reference evidence="2" key="1">
    <citation type="journal article" date="2022" name="bioRxiv">
        <title>Sequencing and chromosome-scale assembly of the giantPleurodeles waltlgenome.</title>
        <authorList>
            <person name="Brown T."/>
            <person name="Elewa A."/>
            <person name="Iarovenko S."/>
            <person name="Subramanian E."/>
            <person name="Araus A.J."/>
            <person name="Petzold A."/>
            <person name="Susuki M."/>
            <person name="Suzuki K.-i.T."/>
            <person name="Hayashi T."/>
            <person name="Toyoda A."/>
            <person name="Oliveira C."/>
            <person name="Osipova E."/>
            <person name="Leigh N.D."/>
            <person name="Simon A."/>
            <person name="Yun M.H."/>
        </authorList>
    </citation>
    <scope>NUCLEOTIDE SEQUENCE</scope>
    <source>
        <strain evidence="2">20211129_DDA</strain>
        <tissue evidence="2">Liver</tissue>
    </source>
</reference>
<proteinExistence type="predicted"/>
<accession>A0AAV7RDU6</accession>
<dbReference type="Proteomes" id="UP001066276">
    <property type="component" value="Chromosome 5"/>
</dbReference>
<dbReference type="EMBL" id="JANPWB010000009">
    <property type="protein sequence ID" value="KAJ1148968.1"/>
    <property type="molecule type" value="Genomic_DNA"/>
</dbReference>